<evidence type="ECO:0008006" key="4">
    <source>
        <dbReference type="Google" id="ProtNLM"/>
    </source>
</evidence>
<keyword evidence="1" id="KW-1133">Transmembrane helix</keyword>
<accession>A0A5B2VPI1</accession>
<evidence type="ECO:0000313" key="2">
    <source>
        <dbReference type="EMBL" id="KAA2240674.1"/>
    </source>
</evidence>
<reference evidence="2 3" key="1">
    <citation type="submission" date="2019-09" db="EMBL/GenBank/DDBJ databases">
        <title>Chitinophaga ginsengihumi sp. nov., isolated from soil of ginseng rhizosphere.</title>
        <authorList>
            <person name="Lee J."/>
        </authorList>
    </citation>
    <scope>NUCLEOTIDE SEQUENCE [LARGE SCALE GENOMIC DNA]</scope>
    <source>
        <strain evidence="2 3">BN140078</strain>
    </source>
</reference>
<evidence type="ECO:0000313" key="3">
    <source>
        <dbReference type="Proteomes" id="UP000324611"/>
    </source>
</evidence>
<keyword evidence="3" id="KW-1185">Reference proteome</keyword>
<dbReference type="RefSeq" id="WP_149841851.1">
    <property type="nucleotide sequence ID" value="NZ_VUOC01000004.1"/>
</dbReference>
<proteinExistence type="predicted"/>
<gene>
    <name evidence="2" type="ORF">F0L74_31515</name>
</gene>
<protein>
    <recommendedName>
        <fullName evidence="4">Lipoprotein</fullName>
    </recommendedName>
</protein>
<name>A0A5B2VPI1_9BACT</name>
<keyword evidence="1" id="KW-0472">Membrane</keyword>
<dbReference type="EMBL" id="VUOC01000004">
    <property type="protein sequence ID" value="KAA2240674.1"/>
    <property type="molecule type" value="Genomic_DNA"/>
</dbReference>
<reference evidence="2 3" key="2">
    <citation type="submission" date="2019-09" db="EMBL/GenBank/DDBJ databases">
        <authorList>
            <person name="Jin C."/>
        </authorList>
    </citation>
    <scope>NUCLEOTIDE SEQUENCE [LARGE SCALE GENOMIC DNA]</scope>
    <source>
        <strain evidence="2 3">BN140078</strain>
    </source>
</reference>
<feature type="transmembrane region" description="Helical" evidence="1">
    <location>
        <begin position="6"/>
        <end position="26"/>
    </location>
</feature>
<keyword evidence="1" id="KW-0812">Transmembrane</keyword>
<dbReference type="AlphaFoldDB" id="A0A5B2VPI1"/>
<dbReference type="Proteomes" id="UP000324611">
    <property type="component" value="Unassembled WGS sequence"/>
</dbReference>
<dbReference type="PROSITE" id="PS51257">
    <property type="entry name" value="PROKAR_LIPOPROTEIN"/>
    <property type="match status" value="1"/>
</dbReference>
<organism evidence="2 3">
    <name type="scientific">Chitinophaga agrisoli</name>
    <dbReference type="NCBI Taxonomy" id="2607653"/>
    <lineage>
        <taxon>Bacteria</taxon>
        <taxon>Pseudomonadati</taxon>
        <taxon>Bacteroidota</taxon>
        <taxon>Chitinophagia</taxon>
        <taxon>Chitinophagales</taxon>
        <taxon>Chitinophagaceae</taxon>
        <taxon>Chitinophaga</taxon>
    </lineage>
</organism>
<comment type="caution">
    <text evidence="2">The sequence shown here is derived from an EMBL/GenBank/DDBJ whole genome shotgun (WGS) entry which is preliminary data.</text>
</comment>
<evidence type="ECO:0000256" key="1">
    <source>
        <dbReference type="SAM" id="Phobius"/>
    </source>
</evidence>
<sequence>MKVLTYFIAFVVVTILVSCVAATKLYSQKNRHLLHKTDLDTTAYFYGQHIDVEDRRMEIGDTSEGLYILGSVDDRDIINSSKYSDEEKIEVLRQFLTFQGDTVRSNKGYFLHDIIWERPKQKEPFTIEVEALFSLTRMLTEGLPPIDPVIIERQTGKPINTDRKKMDEVYAIYKKWFADNSNTDFTDMSWPLAGTPYHWRGDDKDLRPFFKKSLR</sequence>